<dbReference type="PANTHER" id="PTHR34957:SF1">
    <property type="entry name" value="NUCLEAR TRANSPORT FACTOR 2 (NTF2) FAMILY PROTEIN"/>
    <property type="match status" value="1"/>
</dbReference>
<evidence type="ECO:0000313" key="2">
    <source>
        <dbReference type="EMBL" id="RZS58601.1"/>
    </source>
</evidence>
<dbReference type="InterPro" id="IPR037401">
    <property type="entry name" value="SnoaL-like"/>
</dbReference>
<reference evidence="2 3" key="1">
    <citation type="submission" date="2019-02" db="EMBL/GenBank/DDBJ databases">
        <title>Genomic Encyclopedia of Type Strains, Phase IV (KMG-IV): sequencing the most valuable type-strain genomes for metagenomic binning, comparative biology and taxonomic classification.</title>
        <authorList>
            <person name="Goeker M."/>
        </authorList>
    </citation>
    <scope>NUCLEOTIDE SEQUENCE [LARGE SCALE GENOMIC DNA]</scope>
    <source>
        <strain evidence="2 3">DSM 10617</strain>
    </source>
</reference>
<keyword evidence="2" id="KW-0413">Isomerase</keyword>
<evidence type="ECO:0000313" key="3">
    <source>
        <dbReference type="Proteomes" id="UP000293433"/>
    </source>
</evidence>
<name>A0A4Q7LV98_9BURK</name>
<keyword evidence="3" id="KW-1185">Reference proteome</keyword>
<organism evidence="2 3">
    <name type="scientific">Sphaerotilus mobilis</name>
    <dbReference type="NCBI Taxonomy" id="47994"/>
    <lineage>
        <taxon>Bacteria</taxon>
        <taxon>Pseudomonadati</taxon>
        <taxon>Pseudomonadota</taxon>
        <taxon>Betaproteobacteria</taxon>
        <taxon>Burkholderiales</taxon>
        <taxon>Sphaerotilaceae</taxon>
        <taxon>Sphaerotilus</taxon>
    </lineage>
</organism>
<evidence type="ECO:0000259" key="1">
    <source>
        <dbReference type="Pfam" id="PF13474"/>
    </source>
</evidence>
<comment type="caution">
    <text evidence="2">The sequence shown here is derived from an EMBL/GenBank/DDBJ whole genome shotgun (WGS) entry which is preliminary data.</text>
</comment>
<accession>A0A4Q7LV98</accession>
<protein>
    <submittedName>
        <fullName evidence="2">Ketosteroid isomerase-like protein</fullName>
    </submittedName>
</protein>
<dbReference type="RefSeq" id="WP_130480729.1">
    <property type="nucleotide sequence ID" value="NZ_SGWV01000007.1"/>
</dbReference>
<dbReference type="Proteomes" id="UP000293433">
    <property type="component" value="Unassembled WGS sequence"/>
</dbReference>
<proteinExistence type="predicted"/>
<dbReference type="AlphaFoldDB" id="A0A4Q7LV98"/>
<dbReference type="PANTHER" id="PTHR34957">
    <property type="entry name" value="NUCLEAR TRANSPORT FACTOR 2 (NTF2) FAMILY PROTEIN"/>
    <property type="match status" value="1"/>
</dbReference>
<dbReference type="InterPro" id="IPR032710">
    <property type="entry name" value="NTF2-like_dom_sf"/>
</dbReference>
<dbReference type="EMBL" id="SGWV01000007">
    <property type="protein sequence ID" value="RZS58601.1"/>
    <property type="molecule type" value="Genomic_DNA"/>
</dbReference>
<dbReference type="GO" id="GO:0016853">
    <property type="term" value="F:isomerase activity"/>
    <property type="evidence" value="ECO:0007669"/>
    <property type="project" value="UniProtKB-KW"/>
</dbReference>
<dbReference type="Pfam" id="PF13474">
    <property type="entry name" value="SnoaL_3"/>
    <property type="match status" value="1"/>
</dbReference>
<sequence length="149" mass="16310">MSQTKPLQAALMATPDDLEVSFYESLQQGDLERLMSLWSDEEDVACVHPGGPRLIGAPAIRASFEELFSQGGIDARPAQVRRITLGGTAVHHVLEEVRVQTAEGPRSGYALCTNVYVKTPQGWRMLVHHASPGTPVELQEYVDSSTTLH</sequence>
<feature type="domain" description="SnoaL-like" evidence="1">
    <location>
        <begin position="21"/>
        <end position="132"/>
    </location>
</feature>
<dbReference type="Gene3D" id="3.10.450.50">
    <property type="match status" value="1"/>
</dbReference>
<dbReference type="SUPFAM" id="SSF54427">
    <property type="entry name" value="NTF2-like"/>
    <property type="match status" value="1"/>
</dbReference>
<dbReference type="OrthoDB" id="5767026at2"/>
<gene>
    <name evidence="2" type="ORF">EV685_0896</name>
</gene>